<evidence type="ECO:0000256" key="6">
    <source>
        <dbReference type="ARBA" id="ARBA00038076"/>
    </source>
</evidence>
<dbReference type="InterPro" id="IPR003838">
    <property type="entry name" value="ABC3_permease_C"/>
</dbReference>
<dbReference type="GO" id="GO:0022857">
    <property type="term" value="F:transmembrane transporter activity"/>
    <property type="evidence" value="ECO:0007669"/>
    <property type="project" value="TreeGrafter"/>
</dbReference>
<evidence type="ECO:0000259" key="8">
    <source>
        <dbReference type="Pfam" id="PF02687"/>
    </source>
</evidence>
<sequence length="799" mass="86806">MWKDYSVSFIKKNRASSVSVAAAAFIAALFLSLLSSLFYNFWNYEVERIILEEGGWHGRITGEIREEDLSVIENFANVEKVQVHATAPPETTVDIYFRNIRAVYREMPLIAERLGLGEEAVSYHELLLSRYLVHDPQDEEPPLLIAFYLAILLAVSLSLILIIHNSFALSMNARIHQFGILSSIGASPGQICTCLMQEAAALCVLPLLAGSIAGTALGAGVVRIINLLAADMAGRHTAVFQFSLPVFTTAILLSGVTVLISAWLPAGKLARLTPLEAIRNTGEPEAETAWNAGKLPHREAWNAGKLPRRKAWNAGKLPRRAAHNAGKPRRSHFRILALLAGIEGELAGNALKARRKALRTSTLSLTLSFLGFTVMLCFFTLSGISTNHTYFERYQDAWDIMITVKNTDIGSIGQAEAVRSLPGVRSCVMYQKAEAVCVIPEAEVSEELDALGGPVAVAGGAVTAADGAYLVKAPLVIMDDAGFEEYCAQTGISPAGGSIVLNRIWDSVNSNFRYKEYVPFVKEEQRTLLLQGAGAVQSAAGYASEGAGQEAAAGDAPEEAVRLSVDGYTQEAPALREEYENYALVQFLPLSVWEKLSGPSGGAQADTYIGMQTDTYIRILAVEGTTPEELDALEAAAVHLLDGYTTESENRIREKQTDDNMRRGSMLILGAFCALLAVIGIANVFSNTLGFVRQRKREFARYMSVGMTPRQIRKMFCVEILVIAGRPLLITLPLTAAVTGFMITASYLDPMEFLAQAPVVPVLVFFLAIFGFVALAYYIGGKRILKCSLADALRDDSIG</sequence>
<dbReference type="InterPro" id="IPR050250">
    <property type="entry name" value="Macrolide_Exporter_MacB"/>
</dbReference>
<accession>C6LC45</accession>
<feature type="transmembrane region" description="Helical" evidence="7">
    <location>
        <begin position="143"/>
        <end position="164"/>
    </location>
</feature>
<feature type="transmembrane region" description="Helical" evidence="7">
    <location>
        <begin position="720"/>
        <end position="747"/>
    </location>
</feature>
<dbReference type="Proteomes" id="UP000005561">
    <property type="component" value="Unassembled WGS sequence"/>
</dbReference>
<evidence type="ECO:0000313" key="10">
    <source>
        <dbReference type="Proteomes" id="UP000005561"/>
    </source>
</evidence>
<feature type="transmembrane region" description="Helical" evidence="7">
    <location>
        <begin position="362"/>
        <end position="384"/>
    </location>
</feature>
<dbReference type="eggNOG" id="COG0577">
    <property type="taxonomic scope" value="Bacteria"/>
</dbReference>
<dbReference type="GO" id="GO:0005886">
    <property type="term" value="C:plasma membrane"/>
    <property type="evidence" value="ECO:0007669"/>
    <property type="project" value="UniProtKB-SubCell"/>
</dbReference>
<keyword evidence="3 7" id="KW-0812">Transmembrane</keyword>
<dbReference type="PANTHER" id="PTHR30572:SF4">
    <property type="entry name" value="ABC TRANSPORTER PERMEASE YTRF"/>
    <property type="match status" value="1"/>
</dbReference>
<keyword evidence="2" id="KW-1003">Cell membrane</keyword>
<feature type="transmembrane region" description="Helical" evidence="7">
    <location>
        <begin position="242"/>
        <end position="264"/>
    </location>
</feature>
<protein>
    <submittedName>
        <fullName evidence="9">Efflux ABC transporter, permease protein</fullName>
    </submittedName>
</protein>
<comment type="subcellular location">
    <subcellularLocation>
        <location evidence="1">Cell membrane</location>
        <topology evidence="1">Multi-pass membrane protein</topology>
    </subcellularLocation>
</comment>
<comment type="caution">
    <text evidence="9">The sequence shown here is derived from an EMBL/GenBank/DDBJ whole genome shotgun (WGS) entry which is preliminary data.</text>
</comment>
<dbReference type="AlphaFoldDB" id="C6LC45"/>
<dbReference type="STRING" id="168384.SAMN05660368_00465"/>
<dbReference type="PANTHER" id="PTHR30572">
    <property type="entry name" value="MEMBRANE COMPONENT OF TRANSPORTER-RELATED"/>
    <property type="match status" value="1"/>
</dbReference>
<feature type="transmembrane region" description="Helical" evidence="7">
    <location>
        <begin position="199"/>
        <end position="222"/>
    </location>
</feature>
<evidence type="ECO:0000256" key="3">
    <source>
        <dbReference type="ARBA" id="ARBA00022692"/>
    </source>
</evidence>
<organism evidence="9 10">
    <name type="scientific">Marvinbryantia formatexigens DSM 14469</name>
    <dbReference type="NCBI Taxonomy" id="478749"/>
    <lineage>
        <taxon>Bacteria</taxon>
        <taxon>Bacillati</taxon>
        <taxon>Bacillota</taxon>
        <taxon>Clostridia</taxon>
        <taxon>Lachnospirales</taxon>
        <taxon>Lachnospiraceae</taxon>
        <taxon>Marvinbryantia</taxon>
    </lineage>
</organism>
<proteinExistence type="inferred from homology"/>
<gene>
    <name evidence="9" type="ORF">BRYFOR_06192</name>
</gene>
<feature type="domain" description="ABC3 transporter permease C-terminal" evidence="8">
    <location>
        <begin position="151"/>
        <end position="274"/>
    </location>
</feature>
<evidence type="ECO:0000313" key="9">
    <source>
        <dbReference type="EMBL" id="EET61998.1"/>
    </source>
</evidence>
<feature type="domain" description="ABC3 transporter permease C-terminal" evidence="8">
    <location>
        <begin position="672"/>
        <end position="786"/>
    </location>
</feature>
<evidence type="ECO:0000256" key="5">
    <source>
        <dbReference type="ARBA" id="ARBA00023136"/>
    </source>
</evidence>
<feature type="transmembrane region" description="Helical" evidence="7">
    <location>
        <begin position="666"/>
        <end position="692"/>
    </location>
</feature>
<dbReference type="Pfam" id="PF02687">
    <property type="entry name" value="FtsX"/>
    <property type="match status" value="2"/>
</dbReference>
<evidence type="ECO:0000256" key="2">
    <source>
        <dbReference type="ARBA" id="ARBA00022475"/>
    </source>
</evidence>
<dbReference type="EMBL" id="ACCL02000004">
    <property type="protein sequence ID" value="EET61998.1"/>
    <property type="molecule type" value="Genomic_DNA"/>
</dbReference>
<comment type="similarity">
    <text evidence="6">Belongs to the ABC-4 integral membrane protein family.</text>
</comment>
<feature type="transmembrane region" description="Helical" evidence="7">
    <location>
        <begin position="759"/>
        <end position="779"/>
    </location>
</feature>
<reference evidence="9" key="1">
    <citation type="submission" date="2009-07" db="EMBL/GenBank/DDBJ databases">
        <authorList>
            <person name="Weinstock G."/>
            <person name="Sodergren E."/>
            <person name="Clifton S."/>
            <person name="Fulton L."/>
            <person name="Fulton B."/>
            <person name="Courtney L."/>
            <person name="Fronick C."/>
            <person name="Harrison M."/>
            <person name="Strong C."/>
            <person name="Farmer C."/>
            <person name="Delahaunty K."/>
            <person name="Markovic C."/>
            <person name="Hall O."/>
            <person name="Minx P."/>
            <person name="Tomlinson C."/>
            <person name="Mitreva M."/>
            <person name="Nelson J."/>
            <person name="Hou S."/>
            <person name="Wollam A."/>
            <person name="Pepin K.H."/>
            <person name="Johnson M."/>
            <person name="Bhonagiri V."/>
            <person name="Nash W.E."/>
            <person name="Warren W."/>
            <person name="Chinwalla A."/>
            <person name="Mardis E.R."/>
            <person name="Wilson R.K."/>
        </authorList>
    </citation>
    <scope>NUCLEOTIDE SEQUENCE [LARGE SCALE GENOMIC DNA]</scope>
    <source>
        <strain evidence="9">DSM 14469</strain>
    </source>
</reference>
<feature type="transmembrane region" description="Helical" evidence="7">
    <location>
        <begin position="20"/>
        <end position="42"/>
    </location>
</feature>
<keyword evidence="5 7" id="KW-0472">Membrane</keyword>
<name>C6LC45_9FIRM</name>
<evidence type="ECO:0000256" key="7">
    <source>
        <dbReference type="SAM" id="Phobius"/>
    </source>
</evidence>
<dbReference type="RefSeq" id="WP_006860987.1">
    <property type="nucleotide sequence ID" value="NZ_ACCL02000004.1"/>
</dbReference>
<evidence type="ECO:0000256" key="4">
    <source>
        <dbReference type="ARBA" id="ARBA00022989"/>
    </source>
</evidence>
<keyword evidence="4 7" id="KW-1133">Transmembrane helix</keyword>
<keyword evidence="10" id="KW-1185">Reference proteome</keyword>
<evidence type="ECO:0000256" key="1">
    <source>
        <dbReference type="ARBA" id="ARBA00004651"/>
    </source>
</evidence>